<accession>A0ABT5VC25</accession>
<name>A0ABT5VC25_9BACI</name>
<evidence type="ECO:0000313" key="3">
    <source>
        <dbReference type="EMBL" id="MDE5412830.1"/>
    </source>
</evidence>
<keyword evidence="1" id="KW-1133">Transmembrane helix</keyword>
<gene>
    <name evidence="3" type="ORF">N7Z68_05490</name>
</gene>
<keyword evidence="1" id="KW-0812">Transmembrane</keyword>
<dbReference type="EMBL" id="JAOTPO010000003">
    <property type="protein sequence ID" value="MDE5412830.1"/>
    <property type="molecule type" value="Genomic_DNA"/>
</dbReference>
<protein>
    <submittedName>
        <fullName evidence="3">VanZ family protein</fullName>
    </submittedName>
</protein>
<dbReference type="PANTHER" id="PTHR36834">
    <property type="entry name" value="MEMBRANE PROTEIN-RELATED"/>
    <property type="match status" value="1"/>
</dbReference>
<feature type="transmembrane region" description="Helical" evidence="1">
    <location>
        <begin position="103"/>
        <end position="123"/>
    </location>
</feature>
<sequence>MNNNNNRNLSSSQQIRAFALVLFVIYLSLLFYVTLFAWNYGASLGAEGPGGRNYNLIPFRSIYRISVFSKDIMDPITILLGNIVLFMPFGFLLPFAMKQLKKVILKVTIAGCIISIFIESSQFMFTYRVANIDDVILNTFGALVGVLLFVSLRLIKRRVIIFYNK</sequence>
<dbReference type="InterPro" id="IPR006976">
    <property type="entry name" value="VanZ-like"/>
</dbReference>
<evidence type="ECO:0000256" key="1">
    <source>
        <dbReference type="SAM" id="Phobius"/>
    </source>
</evidence>
<evidence type="ECO:0000313" key="4">
    <source>
        <dbReference type="Proteomes" id="UP001148125"/>
    </source>
</evidence>
<feature type="transmembrane region" description="Helical" evidence="1">
    <location>
        <begin position="17"/>
        <end position="38"/>
    </location>
</feature>
<comment type="caution">
    <text evidence="3">The sequence shown here is derived from an EMBL/GenBank/DDBJ whole genome shotgun (WGS) entry which is preliminary data.</text>
</comment>
<feature type="domain" description="VanZ-like" evidence="2">
    <location>
        <begin position="23"/>
        <end position="151"/>
    </location>
</feature>
<feature type="transmembrane region" description="Helical" evidence="1">
    <location>
        <begin position="76"/>
        <end position="96"/>
    </location>
</feature>
<proteinExistence type="predicted"/>
<feature type="transmembrane region" description="Helical" evidence="1">
    <location>
        <begin position="135"/>
        <end position="155"/>
    </location>
</feature>
<dbReference type="PANTHER" id="PTHR36834:SF1">
    <property type="entry name" value="INTEGRAL MEMBRANE PROTEIN"/>
    <property type="match status" value="1"/>
</dbReference>
<reference evidence="3" key="1">
    <citation type="submission" date="2024-05" db="EMBL/GenBank/DDBJ databases">
        <title>Alkalihalobacillus sp. strain MEB203 novel alkaliphilic bacterium from Lonar Lake, India.</title>
        <authorList>
            <person name="Joshi A."/>
            <person name="Thite S."/>
            <person name="Mengade P."/>
        </authorList>
    </citation>
    <scope>NUCLEOTIDE SEQUENCE</scope>
    <source>
        <strain evidence="3">MEB 203</strain>
    </source>
</reference>
<keyword evidence="4" id="KW-1185">Reference proteome</keyword>
<dbReference type="Pfam" id="PF04892">
    <property type="entry name" value="VanZ"/>
    <property type="match status" value="1"/>
</dbReference>
<evidence type="ECO:0000259" key="2">
    <source>
        <dbReference type="Pfam" id="PF04892"/>
    </source>
</evidence>
<keyword evidence="1" id="KW-0472">Membrane</keyword>
<dbReference type="InterPro" id="IPR053150">
    <property type="entry name" value="Teicoplanin_resist-assoc"/>
</dbReference>
<dbReference type="Proteomes" id="UP001148125">
    <property type="component" value="Unassembled WGS sequence"/>
</dbReference>
<organism evidence="3 4">
    <name type="scientific">Alkalihalobacterium chitinilyticum</name>
    <dbReference type="NCBI Taxonomy" id="2980103"/>
    <lineage>
        <taxon>Bacteria</taxon>
        <taxon>Bacillati</taxon>
        <taxon>Bacillota</taxon>
        <taxon>Bacilli</taxon>
        <taxon>Bacillales</taxon>
        <taxon>Bacillaceae</taxon>
        <taxon>Alkalihalobacterium</taxon>
    </lineage>
</organism>